<gene>
    <name evidence="1" type="ORF">H5410_051250</name>
</gene>
<dbReference type="EMBL" id="JACXVP010000010">
    <property type="protein sequence ID" value="KAG5580623.1"/>
    <property type="molecule type" value="Genomic_DNA"/>
</dbReference>
<keyword evidence="2" id="KW-1185">Reference proteome</keyword>
<protein>
    <submittedName>
        <fullName evidence="1">Uncharacterized protein</fullName>
    </submittedName>
</protein>
<accession>A0A9J5WZ14</accession>
<evidence type="ECO:0000313" key="2">
    <source>
        <dbReference type="Proteomes" id="UP000824120"/>
    </source>
</evidence>
<evidence type="ECO:0000313" key="1">
    <source>
        <dbReference type="EMBL" id="KAG5580623.1"/>
    </source>
</evidence>
<sequence length="485" mass="55315">MGRGHFGYTCSVIVKKGELKGQKVVVKVIPRAKKELITLGLLEWNKSLVTTKIPNYGKKVRKIVNVKTTISDRFLVEELLAEKMIFVVIGFTAAYWKELITLGLLEWNKSRVTTEIPKYGKKVPKIKGELKGQKVVVKVVLIAKKELITLGLLEWNKSLVTTEILKYGKKVPKIVNVNVIPRHIRQEEVFRCHFGYTCSAIVKKGELKGQKVVFKVFPKAKKELFTLGLLEWNKSLVTAKNPKYGKKVPKIVNVKKELITLGLLEWNKSLVTTEILKYGKKVPKIVNVKKGELKGQKVVVKVIPKAKKELIALWLLEWNKSLVTIEIPKYGKKVPKIVNVKISCYRTRFWTDFSLNSFSLKNMISAVAFFTDAYWKGELKGQKVVLKVIPKAKKELIVLWLLEWTNSLVTAEIPKYGKKVLKIVNVKKGELKGQKVVLKVIPKAKKELIALWLLEWNKSLDIAEIPKYGKKVPKIVNVKVIPRNI</sequence>
<name>A0A9J5WZ14_SOLCO</name>
<dbReference type="AlphaFoldDB" id="A0A9J5WZ14"/>
<proteinExistence type="predicted"/>
<comment type="caution">
    <text evidence="1">The sequence shown here is derived from an EMBL/GenBank/DDBJ whole genome shotgun (WGS) entry which is preliminary data.</text>
</comment>
<dbReference type="Proteomes" id="UP000824120">
    <property type="component" value="Chromosome 10"/>
</dbReference>
<organism evidence="1 2">
    <name type="scientific">Solanum commersonii</name>
    <name type="common">Commerson's wild potato</name>
    <name type="synonym">Commerson's nightshade</name>
    <dbReference type="NCBI Taxonomy" id="4109"/>
    <lineage>
        <taxon>Eukaryota</taxon>
        <taxon>Viridiplantae</taxon>
        <taxon>Streptophyta</taxon>
        <taxon>Embryophyta</taxon>
        <taxon>Tracheophyta</taxon>
        <taxon>Spermatophyta</taxon>
        <taxon>Magnoliopsida</taxon>
        <taxon>eudicotyledons</taxon>
        <taxon>Gunneridae</taxon>
        <taxon>Pentapetalae</taxon>
        <taxon>asterids</taxon>
        <taxon>lamiids</taxon>
        <taxon>Solanales</taxon>
        <taxon>Solanaceae</taxon>
        <taxon>Solanoideae</taxon>
        <taxon>Solaneae</taxon>
        <taxon>Solanum</taxon>
    </lineage>
</organism>
<reference evidence="1 2" key="1">
    <citation type="submission" date="2020-09" db="EMBL/GenBank/DDBJ databases">
        <title>De no assembly of potato wild relative species, Solanum commersonii.</title>
        <authorList>
            <person name="Cho K."/>
        </authorList>
    </citation>
    <scope>NUCLEOTIDE SEQUENCE [LARGE SCALE GENOMIC DNA]</scope>
    <source>
        <strain evidence="1">LZ3.2</strain>
        <tissue evidence="1">Leaf</tissue>
    </source>
</reference>